<protein>
    <submittedName>
        <fullName evidence="2">Uncharacterized protein</fullName>
    </submittedName>
</protein>
<name>A0A5C6F8S6_9BACT</name>
<reference evidence="2 3" key="1">
    <citation type="submission" date="2019-02" db="EMBL/GenBank/DDBJ databases">
        <title>Deep-cultivation of Planctomycetes and their phenomic and genomic characterization uncovers novel biology.</title>
        <authorList>
            <person name="Wiegand S."/>
            <person name="Jogler M."/>
            <person name="Boedeker C."/>
            <person name="Pinto D."/>
            <person name="Vollmers J."/>
            <person name="Rivas-Marin E."/>
            <person name="Kohn T."/>
            <person name="Peeters S.H."/>
            <person name="Heuer A."/>
            <person name="Rast P."/>
            <person name="Oberbeckmann S."/>
            <person name="Bunk B."/>
            <person name="Jeske O."/>
            <person name="Meyerdierks A."/>
            <person name="Storesund J.E."/>
            <person name="Kallscheuer N."/>
            <person name="Luecker S."/>
            <person name="Lage O.M."/>
            <person name="Pohl T."/>
            <person name="Merkel B.J."/>
            <person name="Hornburger P."/>
            <person name="Mueller R.-W."/>
            <person name="Bruemmer F."/>
            <person name="Labrenz M."/>
            <person name="Spormann A.M."/>
            <person name="Op Den Camp H."/>
            <person name="Overmann J."/>
            <person name="Amann R."/>
            <person name="Jetten M.S.M."/>
            <person name="Mascher T."/>
            <person name="Medema M.H."/>
            <person name="Devos D.P."/>
            <person name="Kaster A.-K."/>
            <person name="Ovreas L."/>
            <person name="Rohde M."/>
            <person name="Galperin M.Y."/>
            <person name="Jogler C."/>
        </authorList>
    </citation>
    <scope>NUCLEOTIDE SEQUENCE [LARGE SCALE GENOMIC DNA]</scope>
    <source>
        <strain evidence="2 3">Poly59</strain>
    </source>
</reference>
<sequence>MSDSQPDLLTDAPSDPAAKEVTEPSVISSGTGADDADDRTPAANEAPSISKSQRVRDYIAANPKARNKDIVTALGSFGIKVGDVASVKSKLRQHGDKPALKRRGRPKGPKKSESKVASDPKPAKSTAKPARPAMVSSTDATVGIDVLEQCVEFIRKAGGIDHAQNALDLIRRIRSL</sequence>
<accession>A0A5C6F8S6</accession>
<feature type="compositionally biased region" description="Basic and acidic residues" evidence="1">
    <location>
        <begin position="110"/>
        <end position="122"/>
    </location>
</feature>
<dbReference type="AlphaFoldDB" id="A0A5C6F8S6"/>
<evidence type="ECO:0000313" key="3">
    <source>
        <dbReference type="Proteomes" id="UP000317977"/>
    </source>
</evidence>
<feature type="region of interest" description="Disordered" evidence="1">
    <location>
        <begin position="1"/>
        <end position="55"/>
    </location>
</feature>
<gene>
    <name evidence="2" type="ORF">Poly59_02190</name>
</gene>
<keyword evidence="3" id="KW-1185">Reference proteome</keyword>
<dbReference type="EMBL" id="SJPX01000001">
    <property type="protein sequence ID" value="TWU57312.1"/>
    <property type="molecule type" value="Genomic_DNA"/>
</dbReference>
<feature type="compositionally biased region" description="Basic residues" evidence="1">
    <location>
        <begin position="100"/>
        <end position="109"/>
    </location>
</feature>
<evidence type="ECO:0000256" key="1">
    <source>
        <dbReference type="SAM" id="MobiDB-lite"/>
    </source>
</evidence>
<dbReference type="Proteomes" id="UP000317977">
    <property type="component" value="Unassembled WGS sequence"/>
</dbReference>
<feature type="region of interest" description="Disordered" evidence="1">
    <location>
        <begin position="88"/>
        <end position="134"/>
    </location>
</feature>
<evidence type="ECO:0000313" key="2">
    <source>
        <dbReference type="EMBL" id="TWU57312.1"/>
    </source>
</evidence>
<dbReference type="OrthoDB" id="279660at2"/>
<organism evidence="2 3">
    <name type="scientific">Rubripirellula reticaptiva</name>
    <dbReference type="NCBI Taxonomy" id="2528013"/>
    <lineage>
        <taxon>Bacteria</taxon>
        <taxon>Pseudomonadati</taxon>
        <taxon>Planctomycetota</taxon>
        <taxon>Planctomycetia</taxon>
        <taxon>Pirellulales</taxon>
        <taxon>Pirellulaceae</taxon>
        <taxon>Rubripirellula</taxon>
    </lineage>
</organism>
<dbReference type="RefSeq" id="WP_146532234.1">
    <property type="nucleotide sequence ID" value="NZ_SJPX01000001.1"/>
</dbReference>
<comment type="caution">
    <text evidence="2">The sequence shown here is derived from an EMBL/GenBank/DDBJ whole genome shotgun (WGS) entry which is preliminary data.</text>
</comment>
<proteinExistence type="predicted"/>